<dbReference type="AlphaFoldDB" id="A0A9X1XAG5"/>
<protein>
    <submittedName>
        <fullName evidence="1">Gamma-glutamyl-gamma-aminobutyrate hydrolase family protein</fullName>
    </submittedName>
</protein>
<dbReference type="RefSeq" id="WP_248252771.1">
    <property type="nucleotide sequence ID" value="NZ_JAIWJX010000002.1"/>
</dbReference>
<dbReference type="GO" id="GO:0033969">
    <property type="term" value="F:gamma-glutamyl-gamma-aminobutyrate hydrolase activity"/>
    <property type="evidence" value="ECO:0007669"/>
    <property type="project" value="TreeGrafter"/>
</dbReference>
<dbReference type="PROSITE" id="PS51273">
    <property type="entry name" value="GATASE_TYPE_1"/>
    <property type="match status" value="1"/>
</dbReference>
<dbReference type="GO" id="GO:0006598">
    <property type="term" value="P:polyamine catabolic process"/>
    <property type="evidence" value="ECO:0007669"/>
    <property type="project" value="TreeGrafter"/>
</dbReference>
<dbReference type="PANTHER" id="PTHR43235:SF1">
    <property type="entry name" value="GLUTAMINE AMIDOTRANSFERASE PB2B2.05-RELATED"/>
    <property type="match status" value="1"/>
</dbReference>
<name>A0A9X1XAG5_9BACL</name>
<reference evidence="1" key="1">
    <citation type="submission" date="2021-09" db="EMBL/GenBank/DDBJ databases">
        <title>Genome analysis of Fictibacillus sp. KIGAM418 isolated from marine sediment.</title>
        <authorList>
            <person name="Seo M.-J."/>
            <person name="Cho E.-S."/>
            <person name="Hwang C.Y."/>
        </authorList>
    </citation>
    <scope>NUCLEOTIDE SEQUENCE</scope>
    <source>
        <strain evidence="1">KIGAM418</strain>
    </source>
</reference>
<comment type="caution">
    <text evidence="1">The sequence shown here is derived from an EMBL/GenBank/DDBJ whole genome shotgun (WGS) entry which is preliminary data.</text>
</comment>
<dbReference type="Gene3D" id="3.40.50.880">
    <property type="match status" value="1"/>
</dbReference>
<dbReference type="InterPro" id="IPR011697">
    <property type="entry name" value="Peptidase_C26"/>
</dbReference>
<sequence>MKKASPMIMITVSSAEHNGNQSSILHRKYSDAIIQAGGLPVLLPSVNKGLTKQMILKCDGIVLPGGDDVDPFFYQEHPTPELGIVNRTQDEFEIQAVRLAEQNKKPLLGICRGMNIINVALGGTLIQHIPAETEKPVKHKQEAPRKVPTHEVSIKKSSSLYELTGTPALQVNSFHHQSVKSAAPPLLPCAFAPDGIVEAIESRNKDHFILGVQWHPEELTASPEMMSIFQALIAAAKK</sequence>
<accession>A0A9X1XAG5</accession>
<dbReference type="Pfam" id="PF07722">
    <property type="entry name" value="Peptidase_C26"/>
    <property type="match status" value="1"/>
</dbReference>
<dbReference type="InterPro" id="IPR029062">
    <property type="entry name" value="Class_I_gatase-like"/>
</dbReference>
<dbReference type="GO" id="GO:0005829">
    <property type="term" value="C:cytosol"/>
    <property type="evidence" value="ECO:0007669"/>
    <property type="project" value="TreeGrafter"/>
</dbReference>
<proteinExistence type="predicted"/>
<dbReference type="FunFam" id="3.40.50.880:FF:000030">
    <property type="entry name" value="Gamma-glutamyl-gamma-aminobutyrate hydrolase PuuD"/>
    <property type="match status" value="1"/>
</dbReference>
<evidence type="ECO:0000313" key="1">
    <source>
        <dbReference type="EMBL" id="MCK6257252.1"/>
    </source>
</evidence>
<dbReference type="PANTHER" id="PTHR43235">
    <property type="entry name" value="GLUTAMINE AMIDOTRANSFERASE PB2B2.05-RELATED"/>
    <property type="match status" value="1"/>
</dbReference>
<dbReference type="EMBL" id="JAIWJX010000002">
    <property type="protein sequence ID" value="MCK6257252.1"/>
    <property type="molecule type" value="Genomic_DNA"/>
</dbReference>
<dbReference type="InterPro" id="IPR044668">
    <property type="entry name" value="PuuD-like"/>
</dbReference>
<evidence type="ECO:0000313" key="2">
    <source>
        <dbReference type="Proteomes" id="UP001139011"/>
    </source>
</evidence>
<keyword evidence="2" id="KW-1185">Reference proteome</keyword>
<dbReference type="Proteomes" id="UP001139011">
    <property type="component" value="Unassembled WGS sequence"/>
</dbReference>
<keyword evidence="1" id="KW-0378">Hydrolase</keyword>
<dbReference type="SUPFAM" id="SSF52317">
    <property type="entry name" value="Class I glutamine amidotransferase-like"/>
    <property type="match status" value="1"/>
</dbReference>
<dbReference type="CDD" id="cd01745">
    <property type="entry name" value="GATase1_2"/>
    <property type="match status" value="1"/>
</dbReference>
<organism evidence="1 2">
    <name type="scientific">Fictibacillus marinisediminis</name>
    <dbReference type="NCBI Taxonomy" id="2878389"/>
    <lineage>
        <taxon>Bacteria</taxon>
        <taxon>Bacillati</taxon>
        <taxon>Bacillota</taxon>
        <taxon>Bacilli</taxon>
        <taxon>Bacillales</taxon>
        <taxon>Fictibacillaceae</taxon>
        <taxon>Fictibacillus</taxon>
    </lineage>
</organism>
<gene>
    <name evidence="1" type="ORF">LCY76_11660</name>
</gene>